<dbReference type="EMBL" id="CAMXCH010000004">
    <property type="protein sequence ID" value="CAI3953100.1"/>
    <property type="molecule type" value="Genomic_DNA"/>
</dbReference>
<accession>A0ABN8WI46</accession>
<dbReference type="Pfam" id="PF00916">
    <property type="entry name" value="Sulfate_transp"/>
    <property type="match status" value="1"/>
</dbReference>
<evidence type="ECO:0000256" key="4">
    <source>
        <dbReference type="ARBA" id="ARBA00023136"/>
    </source>
</evidence>
<comment type="caution">
    <text evidence="7">The sequence shown here is derived from an EMBL/GenBank/DDBJ whole genome shotgun (WGS) entry which is preliminary data.</text>
</comment>
<feature type="transmembrane region" description="Helical" evidence="5">
    <location>
        <begin position="214"/>
        <end position="236"/>
    </location>
</feature>
<evidence type="ECO:0000256" key="3">
    <source>
        <dbReference type="ARBA" id="ARBA00022989"/>
    </source>
</evidence>
<dbReference type="InterPro" id="IPR001902">
    <property type="entry name" value="SLC26A/SulP_fam"/>
</dbReference>
<evidence type="ECO:0000313" key="8">
    <source>
        <dbReference type="Proteomes" id="UP001154272"/>
    </source>
</evidence>
<evidence type="ECO:0000259" key="6">
    <source>
        <dbReference type="PROSITE" id="PS50801"/>
    </source>
</evidence>
<evidence type="ECO:0000313" key="7">
    <source>
        <dbReference type="EMBL" id="CAI3953100.1"/>
    </source>
</evidence>
<keyword evidence="4 5" id="KW-0472">Membrane</keyword>
<dbReference type="InterPro" id="IPR036513">
    <property type="entry name" value="STAS_dom_sf"/>
</dbReference>
<gene>
    <name evidence="7" type="ORF">R83534S58_LOCUS1834</name>
</gene>
<dbReference type="SUPFAM" id="SSF52091">
    <property type="entry name" value="SpoIIaa-like"/>
    <property type="match status" value="1"/>
</dbReference>
<reference evidence="7" key="1">
    <citation type="submission" date="2022-10" db="EMBL/GenBank/DDBJ databases">
        <authorList>
            <person name="Botero Cardona J."/>
        </authorList>
    </citation>
    <scope>NUCLEOTIDE SEQUENCE</scope>
    <source>
        <strain evidence="7">R-83534</strain>
    </source>
</reference>
<feature type="transmembrane region" description="Helical" evidence="5">
    <location>
        <begin position="180"/>
        <end position="202"/>
    </location>
</feature>
<feature type="transmembrane region" description="Helical" evidence="5">
    <location>
        <begin position="332"/>
        <end position="350"/>
    </location>
</feature>
<feature type="transmembrane region" description="Helical" evidence="5">
    <location>
        <begin position="256"/>
        <end position="280"/>
    </location>
</feature>
<evidence type="ECO:0000256" key="5">
    <source>
        <dbReference type="SAM" id="Phobius"/>
    </source>
</evidence>
<keyword evidence="3 5" id="KW-1133">Transmembrane helix</keyword>
<organism evidence="7 8">
    <name type="scientific">Commensalibacter papalotli</name>
    <name type="common">ex Botero et al. 2024</name>
    <dbReference type="NCBI Taxonomy" id="2972766"/>
    <lineage>
        <taxon>Bacteria</taxon>
        <taxon>Pseudomonadati</taxon>
        <taxon>Pseudomonadota</taxon>
        <taxon>Alphaproteobacteria</taxon>
        <taxon>Acetobacterales</taxon>
        <taxon>Acetobacteraceae</taxon>
    </lineage>
</organism>
<dbReference type="Proteomes" id="UP001154272">
    <property type="component" value="Unassembled WGS sequence"/>
</dbReference>
<dbReference type="InterPro" id="IPR011547">
    <property type="entry name" value="SLC26A/SulP_dom"/>
</dbReference>
<evidence type="ECO:0000256" key="2">
    <source>
        <dbReference type="ARBA" id="ARBA00022692"/>
    </source>
</evidence>
<proteinExistence type="predicted"/>
<keyword evidence="2 5" id="KW-0812">Transmembrane</keyword>
<feature type="transmembrane region" description="Helical" evidence="5">
    <location>
        <begin position="356"/>
        <end position="374"/>
    </location>
</feature>
<protein>
    <submittedName>
        <fullName evidence="7">MFS superfamily (SUL1) (PDB:3NY7)</fullName>
    </submittedName>
</protein>
<feature type="transmembrane region" description="Helical" evidence="5">
    <location>
        <begin position="30"/>
        <end position="51"/>
    </location>
</feature>
<feature type="transmembrane region" description="Helical" evidence="5">
    <location>
        <begin position="390"/>
        <end position="418"/>
    </location>
</feature>
<feature type="transmembrane region" description="Helical" evidence="5">
    <location>
        <begin position="83"/>
        <end position="104"/>
    </location>
</feature>
<dbReference type="InterPro" id="IPR002645">
    <property type="entry name" value="STAS_dom"/>
</dbReference>
<feature type="transmembrane region" description="Helical" evidence="5">
    <location>
        <begin position="57"/>
        <end position="76"/>
    </location>
</feature>
<dbReference type="RefSeq" id="WP_282024440.1">
    <property type="nucleotide sequence ID" value="NZ_CAMXCH010000004.1"/>
</dbReference>
<sequence length="576" mass="62140">MQAKAQSFFKAIFQLPAGARSLKRLTVPIALNDILAGILVSSVAIPVGLAYANLMGVPAIIGLYACIIPVLAYAIFGSSPFLIIGPDTAVSNIVGVSLTAFALTTPDARIQGAAAIAIGVGIVSIFAGKLRLGFIANFLSRPILTGYLAGIGIQLILSQLSIITKIYAPTGNFFERALFFIHHLSSIHWMTFGMALFFFIFIRACIFYKPSIPAPVITVIVSILLSWGFSLNQYGIMTLGKLPSGLPSFEIPSFNYPLTEFIETVVAVTLISFSSGIITARSFAATIGKQVDGNKELVSFGIANIISGLFQSFTVTGADSRTAVAINSGGKTALVGISSAITIALIITFLSQPLSFLPSAILSVILISTAINLIDIKTFRFLLKVSRQEAIFVIITILGVLWVGILQGIILAVFITLLHGLALSARPRDSLLGMFPNTKELVNLNLEPTAVPVPHCIIYLFEASIIFFNEGYFSSRCATVLEQHEDQSIKWFILDASVMTRGDASTLYALNQLYILLQTKNINLIIANGHYDFRNIVQKSDIMDKIAGKKIYQSVEIALAEISSLSQPPMEPIHHA</sequence>
<name>A0ABN8WI46_9PROT</name>
<dbReference type="PANTHER" id="PTHR11814">
    <property type="entry name" value="SULFATE TRANSPORTER"/>
    <property type="match status" value="1"/>
</dbReference>
<feature type="domain" description="STAS" evidence="6">
    <location>
        <begin position="446"/>
        <end position="562"/>
    </location>
</feature>
<keyword evidence="8" id="KW-1185">Reference proteome</keyword>
<dbReference type="CDD" id="cd07042">
    <property type="entry name" value="STAS_SulP_like_sulfate_transporter"/>
    <property type="match status" value="1"/>
</dbReference>
<evidence type="ECO:0000256" key="1">
    <source>
        <dbReference type="ARBA" id="ARBA00004141"/>
    </source>
</evidence>
<dbReference type="Pfam" id="PF01740">
    <property type="entry name" value="STAS"/>
    <property type="match status" value="1"/>
</dbReference>
<dbReference type="Gene3D" id="3.30.750.24">
    <property type="entry name" value="STAS domain"/>
    <property type="match status" value="1"/>
</dbReference>
<feature type="transmembrane region" description="Helical" evidence="5">
    <location>
        <begin position="144"/>
        <end position="168"/>
    </location>
</feature>
<dbReference type="PROSITE" id="PS50801">
    <property type="entry name" value="STAS"/>
    <property type="match status" value="1"/>
</dbReference>
<feature type="transmembrane region" description="Helical" evidence="5">
    <location>
        <begin position="110"/>
        <end position="132"/>
    </location>
</feature>
<comment type="subcellular location">
    <subcellularLocation>
        <location evidence="1">Membrane</location>
        <topology evidence="1">Multi-pass membrane protein</topology>
    </subcellularLocation>
</comment>